<dbReference type="InterPro" id="IPR000945">
    <property type="entry name" value="DBH-like"/>
</dbReference>
<dbReference type="SMART" id="SM00664">
    <property type="entry name" value="DoH"/>
    <property type="match status" value="1"/>
</dbReference>
<dbReference type="Pfam" id="PF03712">
    <property type="entry name" value="Cu2_monoox_C"/>
    <property type="match status" value="1"/>
</dbReference>
<dbReference type="CDD" id="cd09631">
    <property type="entry name" value="DOMON_DOH"/>
    <property type="match status" value="1"/>
</dbReference>
<dbReference type="GO" id="GO:0004500">
    <property type="term" value="F:dopamine beta-monooxygenase activity"/>
    <property type="evidence" value="ECO:0007669"/>
    <property type="project" value="InterPro"/>
</dbReference>
<dbReference type="PROSITE" id="PS50836">
    <property type="entry name" value="DOMON"/>
    <property type="match status" value="1"/>
</dbReference>
<dbReference type="InterPro" id="IPR008977">
    <property type="entry name" value="PHM/PNGase_F_dom_sf"/>
</dbReference>
<dbReference type="AlphaFoldDB" id="A0A8S3T119"/>
<dbReference type="InterPro" id="IPR014784">
    <property type="entry name" value="Cu2_ascorb_mOase-like_C"/>
</dbReference>
<evidence type="ECO:0000256" key="1">
    <source>
        <dbReference type="ARBA" id="ARBA00010676"/>
    </source>
</evidence>
<reference evidence="6" key="1">
    <citation type="submission" date="2021-03" db="EMBL/GenBank/DDBJ databases">
        <authorList>
            <person name="Bekaert M."/>
        </authorList>
    </citation>
    <scope>NUCLEOTIDE SEQUENCE</scope>
</reference>
<dbReference type="GO" id="GO:0005615">
    <property type="term" value="C:extracellular space"/>
    <property type="evidence" value="ECO:0007669"/>
    <property type="project" value="TreeGrafter"/>
</dbReference>
<evidence type="ECO:0000313" key="7">
    <source>
        <dbReference type="Proteomes" id="UP000683360"/>
    </source>
</evidence>
<keyword evidence="3" id="KW-0325">Glycoprotein</keyword>
<dbReference type="InterPro" id="IPR000323">
    <property type="entry name" value="Cu2_ascorb_mOase_N"/>
</dbReference>
<dbReference type="Proteomes" id="UP000683360">
    <property type="component" value="Unassembled WGS sequence"/>
</dbReference>
<comment type="caution">
    <text evidence="6">The sequence shown here is derived from an EMBL/GenBank/DDBJ whole genome shotgun (WGS) entry which is preliminary data.</text>
</comment>
<sequence>MVCHWFPLIFLLGLYQAYECTEAIDLVQKLKPVHSKPVPTSVFQHEIQLDPDGNFWLFWNVSGTNITFETHVRTRGYVGFGLSQNGKMFPSDVIVSWINSDGSVYFRDCHTVGNVVPKVDSNQNWYLINGFENDFGTVLTFSRKLDTCDEDDIVINDDTIRTIYSYHEEDPISMTEMQWHGEKRGAQSVMFLSSSKSLASIPNNSIKVDIVTPPYSIHLADTRHCSLHKIPPLTKKHHMIRYEPLIQKESLAFVHHIVISKCPDTSDADVGSTYDCFSTSTPDRFMTCGDPVVAWAVGGLAFNMPKHVGFAFGEEDSPKYVKLEIHYSNPSMKSGIVDRSGIRMFLSPDIRQYDAAGMTIGVNPNPTHIIPPYQKSFVSTSYCNPQCTEKGLPDTGISIFGAFQHAHVLGRAIKTRHIRNGKELPPIAEDKTYDFNYQDIRTLKEERKGDSFMVECTYDSSKKNESTTGGMSTGEEMCISYIYYYPRTNMSFCLASPLYDQISKDSEKAFEQLKDWNWNDKHIRQQFQELVNNSTYNTICNGPIKLESQSYKTVIPKPEYPYHKPSQSCKNSIVMN</sequence>
<accession>A0A8S3T119</accession>
<dbReference type="GO" id="GO:0042420">
    <property type="term" value="P:dopamine catabolic process"/>
    <property type="evidence" value="ECO:0007669"/>
    <property type="project" value="TreeGrafter"/>
</dbReference>
<dbReference type="PRINTS" id="PR00767">
    <property type="entry name" value="DBMONOXGNASE"/>
</dbReference>
<dbReference type="InterPro" id="IPR028460">
    <property type="entry name" value="Tbh/DBH"/>
</dbReference>
<dbReference type="EMBL" id="CAJPWZ010001960">
    <property type="protein sequence ID" value="CAG2227288.1"/>
    <property type="molecule type" value="Genomic_DNA"/>
</dbReference>
<name>A0A8S3T119_MYTED</name>
<dbReference type="Gene3D" id="2.60.120.310">
    <property type="entry name" value="Copper type II, ascorbate-dependent monooxygenase, N-terminal domain"/>
    <property type="match status" value="1"/>
</dbReference>
<organism evidence="6 7">
    <name type="scientific">Mytilus edulis</name>
    <name type="common">Blue mussel</name>
    <dbReference type="NCBI Taxonomy" id="6550"/>
    <lineage>
        <taxon>Eukaryota</taxon>
        <taxon>Metazoa</taxon>
        <taxon>Spiralia</taxon>
        <taxon>Lophotrochozoa</taxon>
        <taxon>Mollusca</taxon>
        <taxon>Bivalvia</taxon>
        <taxon>Autobranchia</taxon>
        <taxon>Pteriomorphia</taxon>
        <taxon>Mytilida</taxon>
        <taxon>Mytiloidea</taxon>
        <taxon>Mytilidae</taxon>
        <taxon>Mytilinae</taxon>
        <taxon>Mytilus</taxon>
    </lineage>
</organism>
<dbReference type="InterPro" id="IPR024548">
    <property type="entry name" value="Cu2_monoox_C"/>
</dbReference>
<dbReference type="GO" id="GO:0042421">
    <property type="term" value="P:norepinephrine biosynthetic process"/>
    <property type="evidence" value="ECO:0007669"/>
    <property type="project" value="TreeGrafter"/>
</dbReference>
<keyword evidence="4" id="KW-0732">Signal</keyword>
<dbReference type="OrthoDB" id="10003276at2759"/>
<dbReference type="InterPro" id="IPR045266">
    <property type="entry name" value="DOH_DOMON"/>
</dbReference>
<evidence type="ECO:0000259" key="5">
    <source>
        <dbReference type="PROSITE" id="PS50836"/>
    </source>
</evidence>
<feature type="signal peptide" evidence="4">
    <location>
        <begin position="1"/>
        <end position="23"/>
    </location>
</feature>
<comment type="similarity">
    <text evidence="1">Belongs to the copper type II ascorbate-dependent monooxygenase family.</text>
</comment>
<dbReference type="FunFam" id="2.60.120.230:FF:000001">
    <property type="entry name" value="Monooxygenase, DBH-like 1"/>
    <property type="match status" value="1"/>
</dbReference>
<keyword evidence="7" id="KW-1185">Reference proteome</keyword>
<evidence type="ECO:0000256" key="2">
    <source>
        <dbReference type="ARBA" id="ARBA00023157"/>
    </source>
</evidence>
<dbReference type="Pfam" id="PF01082">
    <property type="entry name" value="Cu2_monooxygen"/>
    <property type="match status" value="1"/>
</dbReference>
<dbReference type="InterPro" id="IPR005018">
    <property type="entry name" value="DOMON_domain"/>
</dbReference>
<gene>
    <name evidence="6" type="ORF">MEDL_40326</name>
</gene>
<dbReference type="SUPFAM" id="SSF49344">
    <property type="entry name" value="CBD9-like"/>
    <property type="match status" value="1"/>
</dbReference>
<evidence type="ECO:0000256" key="3">
    <source>
        <dbReference type="ARBA" id="ARBA00023180"/>
    </source>
</evidence>
<dbReference type="Pfam" id="PF03351">
    <property type="entry name" value="DOMON"/>
    <property type="match status" value="1"/>
</dbReference>
<dbReference type="PANTHER" id="PTHR10157:SF23">
    <property type="entry name" value="MOXD1 HOMOLOG 1"/>
    <property type="match status" value="1"/>
</dbReference>
<evidence type="ECO:0000313" key="6">
    <source>
        <dbReference type="EMBL" id="CAG2227288.1"/>
    </source>
</evidence>
<keyword evidence="2" id="KW-1015">Disulfide bond</keyword>
<evidence type="ECO:0000256" key="4">
    <source>
        <dbReference type="SAM" id="SignalP"/>
    </source>
</evidence>
<dbReference type="InterPro" id="IPR036939">
    <property type="entry name" value="Cu2_ascorb_mOase_N_sf"/>
</dbReference>
<proteinExistence type="inferred from homology"/>
<dbReference type="GO" id="GO:0006589">
    <property type="term" value="P:octopamine biosynthetic process"/>
    <property type="evidence" value="ECO:0007669"/>
    <property type="project" value="TreeGrafter"/>
</dbReference>
<feature type="domain" description="DOMON" evidence="5">
    <location>
        <begin position="53"/>
        <end position="167"/>
    </location>
</feature>
<dbReference type="GO" id="GO:0005507">
    <property type="term" value="F:copper ion binding"/>
    <property type="evidence" value="ECO:0007669"/>
    <property type="project" value="InterPro"/>
</dbReference>
<dbReference type="SUPFAM" id="SSF49742">
    <property type="entry name" value="PHM/PNGase F"/>
    <property type="match status" value="2"/>
</dbReference>
<dbReference type="GO" id="GO:0030667">
    <property type="term" value="C:secretory granule membrane"/>
    <property type="evidence" value="ECO:0007669"/>
    <property type="project" value="TreeGrafter"/>
</dbReference>
<feature type="chain" id="PRO_5035879241" description="DOMON domain-containing protein" evidence="4">
    <location>
        <begin position="24"/>
        <end position="576"/>
    </location>
</feature>
<dbReference type="Gene3D" id="2.60.120.230">
    <property type="match status" value="1"/>
</dbReference>
<dbReference type="PANTHER" id="PTHR10157">
    <property type="entry name" value="DOPAMINE BETA HYDROXYLASE RELATED"/>
    <property type="match status" value="1"/>
</dbReference>
<protein>
    <recommendedName>
        <fullName evidence="5">DOMON domain-containing protein</fullName>
    </recommendedName>
</protein>